<gene>
    <name evidence="2" type="ORF">MACJ_000221</name>
</gene>
<dbReference type="AlphaFoldDB" id="A0A976QQB1"/>
<evidence type="ECO:0000313" key="2">
    <source>
        <dbReference type="EMBL" id="UKJ87781.2"/>
    </source>
</evidence>
<feature type="transmembrane region" description="Helical" evidence="1">
    <location>
        <begin position="9"/>
        <end position="32"/>
    </location>
</feature>
<evidence type="ECO:0000256" key="1">
    <source>
        <dbReference type="SAM" id="Phobius"/>
    </source>
</evidence>
<proteinExistence type="predicted"/>
<dbReference type="EMBL" id="CP056065">
    <property type="protein sequence ID" value="UKJ87781.2"/>
    <property type="molecule type" value="Genomic_DNA"/>
</dbReference>
<keyword evidence="1" id="KW-0812">Transmembrane</keyword>
<organism evidence="2 3">
    <name type="scientific">Theileria orientalis</name>
    <dbReference type="NCBI Taxonomy" id="68886"/>
    <lineage>
        <taxon>Eukaryota</taxon>
        <taxon>Sar</taxon>
        <taxon>Alveolata</taxon>
        <taxon>Apicomplexa</taxon>
        <taxon>Aconoidasida</taxon>
        <taxon>Piroplasmida</taxon>
        <taxon>Theileriidae</taxon>
        <taxon>Theileria</taxon>
    </lineage>
</organism>
<accession>A0A976QQB1</accession>
<evidence type="ECO:0000313" key="3">
    <source>
        <dbReference type="Proteomes" id="UP000244803"/>
    </source>
</evidence>
<protein>
    <submittedName>
        <fullName evidence="2">Uncharacterized protein</fullName>
    </submittedName>
</protein>
<keyword evidence="1" id="KW-0472">Membrane</keyword>
<name>A0A976QQB1_THEOR</name>
<dbReference type="Proteomes" id="UP000244803">
    <property type="component" value="Chromosome 1"/>
</dbReference>
<sequence length="674" mass="75404">MNRANSFGFLYYIIFLLFWNGLKFCLLTTPVLSASTPSPTTSQSSTTPQLRTVGDVKIHEIGLARTVVCVDHDQKAILECKPKHVLIVHAAQWSNATCTNKEELEKRINGHELSDTYHFFNRTETLQQLCDGLSTCFLKPSKTRNDTNPVTFLGDPIVYHKLPNTHSTNSYSLTVSVSCINRDLNVRGRKVTDTVNTKDNNVDFGCNEDELIHLSITRVDGYAESGPNRSLTQYNFGPHVFDCNLKQKCQVTKENLKQCETGTNSVEFGTAVLVYYCRKPMRFSFCDHVKVTNDERQTVDNYVLYAEQDSQVTVKAKTFQVLNVESALWSTPDQLTEEFVKKDRVDLLKFLCQDRNYCAFTPKRSAAGAVESSFEEVHFGGILRNDKTLVLVARFGTKHVKELNTEPKGIKTETVQLQNKLSIKCEELQEGTIHVLSAVAGPTGKTNPTGSGTEADPNSVKFKDLTKVLHKICYRKKTCEWNLNPLGGTVSDQNTLPAGLKDQEITVKFMCKKYTHDPSLVNVRAHALALLEMGDFHGTPVSTVETEQAQVVYLLENKKLFINLDVYGECTVNVGDFFTIKVPENADAPVEAYFTKHQEAKITQALTGKSTKYVFYVGIGADYVDFALDASDGSTDQHHTHKINQGSSFDFPILLKDVVKANGKIVGMRVYLSK</sequence>
<dbReference type="OrthoDB" id="360259at2759"/>
<keyword evidence="1" id="KW-1133">Transmembrane helix</keyword>
<reference evidence="2" key="1">
    <citation type="submission" date="2022-07" db="EMBL/GenBank/DDBJ databases">
        <title>Evaluation of T. orientalis genome assembly methods using nanopore sequencing and analysis of variation between genomes.</title>
        <authorList>
            <person name="Yam J."/>
            <person name="Micallef M.L."/>
            <person name="Liu M."/>
            <person name="Djordjevic S.P."/>
            <person name="Bogema D.R."/>
            <person name="Jenkins C."/>
        </authorList>
    </citation>
    <scope>NUCLEOTIDE SEQUENCE</scope>
    <source>
        <strain evidence="2">Fish Creek</strain>
    </source>
</reference>